<evidence type="ECO:0000259" key="4">
    <source>
        <dbReference type="SMART" id="SM00198"/>
    </source>
</evidence>
<dbReference type="FunFam" id="3.40.33.10:FF:000004">
    <property type="entry name" value="CAP, cysteine-rich secretory protein, antigen 5"/>
    <property type="match status" value="1"/>
</dbReference>
<accession>A0ABD0ZTI3</accession>
<feature type="domain" description="SCP" evidence="4">
    <location>
        <begin position="49"/>
        <end position="183"/>
    </location>
</feature>
<dbReference type="Gene3D" id="3.40.33.10">
    <property type="entry name" value="CAP"/>
    <property type="match status" value="1"/>
</dbReference>
<dbReference type="CDD" id="cd05381">
    <property type="entry name" value="CAP_PR-1"/>
    <property type="match status" value="1"/>
</dbReference>
<dbReference type="PRINTS" id="PR00838">
    <property type="entry name" value="V5ALLERGEN"/>
</dbReference>
<keyword evidence="2" id="KW-0568">Pathogenesis-related protein</keyword>
<organism evidence="5 6">
    <name type="scientific">Cardamine amara subsp. amara</name>
    <dbReference type="NCBI Taxonomy" id="228776"/>
    <lineage>
        <taxon>Eukaryota</taxon>
        <taxon>Viridiplantae</taxon>
        <taxon>Streptophyta</taxon>
        <taxon>Embryophyta</taxon>
        <taxon>Tracheophyta</taxon>
        <taxon>Spermatophyta</taxon>
        <taxon>Magnoliopsida</taxon>
        <taxon>eudicotyledons</taxon>
        <taxon>Gunneridae</taxon>
        <taxon>Pentapetalae</taxon>
        <taxon>rosids</taxon>
        <taxon>malvids</taxon>
        <taxon>Brassicales</taxon>
        <taxon>Brassicaceae</taxon>
        <taxon>Cardamineae</taxon>
        <taxon>Cardamine</taxon>
    </lineage>
</organism>
<dbReference type="PANTHER" id="PTHR10334">
    <property type="entry name" value="CYSTEINE-RICH SECRETORY PROTEIN-RELATED"/>
    <property type="match status" value="1"/>
</dbReference>
<dbReference type="Pfam" id="PF00188">
    <property type="entry name" value="CAP"/>
    <property type="match status" value="1"/>
</dbReference>
<dbReference type="InterPro" id="IPR001283">
    <property type="entry name" value="CRISP-related"/>
</dbReference>
<dbReference type="AlphaFoldDB" id="A0ABD0ZTI3"/>
<evidence type="ECO:0000313" key="6">
    <source>
        <dbReference type="Proteomes" id="UP001558713"/>
    </source>
</evidence>
<evidence type="ECO:0000256" key="2">
    <source>
        <dbReference type="ARBA" id="ARBA00023265"/>
    </source>
</evidence>
<dbReference type="Proteomes" id="UP001558713">
    <property type="component" value="Unassembled WGS sequence"/>
</dbReference>
<name>A0ABD0ZTI3_CARAN</name>
<keyword evidence="6" id="KW-1185">Reference proteome</keyword>
<feature type="chain" id="PRO_5044807417" evidence="3">
    <location>
        <begin position="28"/>
        <end position="198"/>
    </location>
</feature>
<comment type="function">
    <text evidence="1">Probably involved in the defense reaction of plants against pathogens.</text>
</comment>
<evidence type="ECO:0000256" key="1">
    <source>
        <dbReference type="ARBA" id="ARBA00003143"/>
    </source>
</evidence>
<dbReference type="SMART" id="SM00198">
    <property type="entry name" value="SCP"/>
    <property type="match status" value="1"/>
</dbReference>
<reference evidence="5 6" key="1">
    <citation type="submission" date="2024-04" db="EMBL/GenBank/DDBJ databases">
        <title>Genome assembly C_amara_ONT_v2.</title>
        <authorList>
            <person name="Yant L."/>
            <person name="Moore C."/>
            <person name="Slenker M."/>
        </authorList>
    </citation>
    <scope>NUCLEOTIDE SEQUENCE [LARGE SCALE GENOMIC DNA]</scope>
    <source>
        <tissue evidence="5">Leaf</tissue>
    </source>
</reference>
<comment type="caution">
    <text evidence="5">The sequence shown here is derived from an EMBL/GenBank/DDBJ whole genome shotgun (WGS) entry which is preliminary data.</text>
</comment>
<dbReference type="PROSITE" id="PS01009">
    <property type="entry name" value="CRISP_1"/>
    <property type="match status" value="1"/>
</dbReference>
<gene>
    <name evidence="5" type="ORF">V5N11_032007</name>
</gene>
<dbReference type="InterPro" id="IPR018244">
    <property type="entry name" value="Allrgn_V5/Tpx1_CS"/>
</dbReference>
<dbReference type="InterPro" id="IPR002413">
    <property type="entry name" value="V5_allergen-like"/>
</dbReference>
<sequence>MSVMLSHPSSCLLFLFLLLSGHFSAAGTSIPDMMKNRAARLLNRARKAKQSRAFLHAHNIARVTSGMPPLEWNKGLARFAHNWAKQRKPDCNMTHSGGPYGENIFWYRQRKMWSPQKVVTRWFEERFNYDRKTNTCTSDQMCGHYTQIVWRSTTAVGCARMKCDNNRGYLVVCEYDPCGNYEGESPFDQTQQLKNVTD</sequence>
<dbReference type="SUPFAM" id="SSF55797">
    <property type="entry name" value="PR-1-like"/>
    <property type="match status" value="1"/>
</dbReference>
<dbReference type="PRINTS" id="PR00837">
    <property type="entry name" value="V5TPXLIKE"/>
</dbReference>
<dbReference type="InterPro" id="IPR014044">
    <property type="entry name" value="CAP_dom"/>
</dbReference>
<proteinExistence type="predicted"/>
<evidence type="ECO:0000256" key="3">
    <source>
        <dbReference type="SAM" id="SignalP"/>
    </source>
</evidence>
<feature type="signal peptide" evidence="3">
    <location>
        <begin position="1"/>
        <end position="27"/>
    </location>
</feature>
<keyword evidence="3" id="KW-0732">Signal</keyword>
<protein>
    <submittedName>
        <fullName evidence="5">Pathogenesis-related protein 1</fullName>
    </submittedName>
</protein>
<keyword evidence="2" id="KW-0611">Plant defense</keyword>
<evidence type="ECO:0000313" key="5">
    <source>
        <dbReference type="EMBL" id="KAL1193884.1"/>
    </source>
</evidence>
<dbReference type="InterPro" id="IPR035940">
    <property type="entry name" value="CAP_sf"/>
</dbReference>
<dbReference type="EMBL" id="JBANAX010000773">
    <property type="protein sequence ID" value="KAL1193884.1"/>
    <property type="molecule type" value="Genomic_DNA"/>
</dbReference>